<dbReference type="OrthoDB" id="784829at2"/>
<proteinExistence type="predicted"/>
<name>A0A096EQ08_9BURK</name>
<accession>A0A096EQ08</accession>
<reference evidence="1 2" key="1">
    <citation type="submission" date="2013-09" db="EMBL/GenBank/DDBJ databases">
        <title>High correlation between genotypes and phenotypes of environmental bacteria Comamonas testosteroni strains.</title>
        <authorList>
            <person name="Liu L."/>
            <person name="Zhu W."/>
            <person name="Xia X."/>
            <person name="Xu B."/>
            <person name="Luo M."/>
            <person name="Wang G."/>
        </authorList>
    </citation>
    <scope>NUCLEOTIDE SEQUENCE [LARGE SCALE GENOMIC DNA]</scope>
    <source>
        <strain evidence="1 2">DF2</strain>
    </source>
</reference>
<organism evidence="1 2">
    <name type="scientific">Comamonas thiooxydans</name>
    <dbReference type="NCBI Taxonomy" id="363952"/>
    <lineage>
        <taxon>Bacteria</taxon>
        <taxon>Pseudomonadati</taxon>
        <taxon>Pseudomonadota</taxon>
        <taxon>Betaproteobacteria</taxon>
        <taxon>Burkholderiales</taxon>
        <taxon>Comamonadaceae</taxon>
        <taxon>Comamonas</taxon>
    </lineage>
</organism>
<dbReference type="EMBL" id="AWTP01000160">
    <property type="protein sequence ID" value="KGH04203.1"/>
    <property type="molecule type" value="Genomic_DNA"/>
</dbReference>
<gene>
    <name evidence="1" type="ORF">P608_24745</name>
</gene>
<protein>
    <submittedName>
        <fullName evidence="1">Uncharacterized protein</fullName>
    </submittedName>
</protein>
<sequence>MTAIDGEETRVEHFVLPEVFRTEICRGFDYKAVCKVLLQHGCLKPAKGREYGAKHRLPGMGHAWCYQFTPAIMELGI</sequence>
<dbReference type="RefSeq" id="WP_034358035.1">
    <property type="nucleotide sequence ID" value="NZ_AWOS01000048.1"/>
</dbReference>
<keyword evidence="2" id="KW-1185">Reference proteome</keyword>
<comment type="caution">
    <text evidence="1">The sequence shown here is derived from an EMBL/GenBank/DDBJ whole genome shotgun (WGS) entry which is preliminary data.</text>
</comment>
<dbReference type="Proteomes" id="UP000029549">
    <property type="component" value="Unassembled WGS sequence"/>
</dbReference>
<dbReference type="AlphaFoldDB" id="A0A096EQ08"/>
<evidence type="ECO:0000313" key="1">
    <source>
        <dbReference type="EMBL" id="KGH04203.1"/>
    </source>
</evidence>
<evidence type="ECO:0000313" key="2">
    <source>
        <dbReference type="Proteomes" id="UP000029549"/>
    </source>
</evidence>